<proteinExistence type="predicted"/>
<keyword evidence="2" id="KW-1185">Reference proteome</keyword>
<evidence type="ECO:0000313" key="2">
    <source>
        <dbReference type="Proteomes" id="UP001138768"/>
    </source>
</evidence>
<organism evidence="1 2">
    <name type="scientific">Lamprobacter modestohalophilus</name>
    <dbReference type="NCBI Taxonomy" id="1064514"/>
    <lineage>
        <taxon>Bacteria</taxon>
        <taxon>Pseudomonadati</taxon>
        <taxon>Pseudomonadota</taxon>
        <taxon>Gammaproteobacteria</taxon>
        <taxon>Chromatiales</taxon>
        <taxon>Chromatiaceae</taxon>
        <taxon>Lamprobacter</taxon>
    </lineage>
</organism>
<comment type="caution">
    <text evidence="1">The sequence shown here is derived from an EMBL/GenBank/DDBJ whole genome shotgun (WGS) entry which is preliminary data.</text>
</comment>
<dbReference type="AlphaFoldDB" id="A0A9X1B6Z4"/>
<dbReference type="EMBL" id="NRRY01000065">
    <property type="protein sequence ID" value="MBK1621272.1"/>
    <property type="molecule type" value="Genomic_DNA"/>
</dbReference>
<accession>A0A9X1B6Z4</accession>
<reference evidence="1 2" key="1">
    <citation type="journal article" date="2020" name="Microorganisms">
        <title>Osmotic Adaptation and Compatible Solute Biosynthesis of Phototrophic Bacteria as Revealed from Genome Analyses.</title>
        <authorList>
            <person name="Imhoff J.F."/>
            <person name="Rahn T."/>
            <person name="Kunzel S."/>
            <person name="Keller A."/>
            <person name="Neulinger S.C."/>
        </authorList>
    </citation>
    <scope>NUCLEOTIDE SEQUENCE [LARGE SCALE GENOMIC DNA]</scope>
    <source>
        <strain evidence="1 2">DSM 25653</strain>
    </source>
</reference>
<protein>
    <submittedName>
        <fullName evidence="1">Uncharacterized protein</fullName>
    </submittedName>
</protein>
<dbReference type="Proteomes" id="UP001138768">
    <property type="component" value="Unassembled WGS sequence"/>
</dbReference>
<gene>
    <name evidence="1" type="ORF">CKO42_23210</name>
</gene>
<evidence type="ECO:0000313" key="1">
    <source>
        <dbReference type="EMBL" id="MBK1621272.1"/>
    </source>
</evidence>
<name>A0A9X1B6Z4_9GAMM</name>
<sequence length="140" mass="15028">MISPGTTSRITLSQVRKQASNAPGSVSANTPPIFMGQYPFERLRELPASTGLCACEAGDTHQAVGSTQHRGDGDYNHVAELVVALQLAARVLKIGEVANKRTVQGERGYCGNDWSAFSADKDSKIISALKVYFNATMQLL</sequence>